<keyword evidence="2" id="KW-1185">Reference proteome</keyword>
<accession>A0A6G0T4C0</accession>
<reference evidence="1 2" key="1">
    <citation type="submission" date="2019-08" db="EMBL/GenBank/DDBJ databases">
        <title>The genome of the soybean aphid Biotype 1, its phylome, world population structure and adaptation to the North American continent.</title>
        <authorList>
            <person name="Giordano R."/>
            <person name="Donthu R.K."/>
            <person name="Hernandez A.G."/>
            <person name="Wright C.L."/>
            <person name="Zimin A.V."/>
        </authorList>
    </citation>
    <scope>NUCLEOTIDE SEQUENCE [LARGE SCALE GENOMIC DNA]</scope>
    <source>
        <tissue evidence="1">Whole aphids</tissue>
    </source>
</reference>
<dbReference type="OrthoDB" id="7464821at2759"/>
<dbReference type="Proteomes" id="UP000475862">
    <property type="component" value="Unassembled WGS sequence"/>
</dbReference>
<comment type="caution">
    <text evidence="1">The sequence shown here is derived from an EMBL/GenBank/DDBJ whole genome shotgun (WGS) entry which is preliminary data.</text>
</comment>
<sequence>MLPKTNQWLNLKRNNKRTSVTESTMLFHIDVYYNIAKAKRIGNCSLLKGMVESDGIIGIRGSRTTFPLNFPDKMVASRMFPTSDRLVTTVVSGNSILPFPISNSCSENICADGSFCNCTRIFMVNRSVSTLRHKNDCFKHALISSAKVERGITGKVCRKSPDKILFNASSEYLCAIVHSSQIIIELFRNTAAIPLFFLMLHIASGLL</sequence>
<proteinExistence type="predicted"/>
<dbReference type="EMBL" id="VYZN01000059">
    <property type="protein sequence ID" value="KAE9525647.1"/>
    <property type="molecule type" value="Genomic_DNA"/>
</dbReference>
<organism evidence="1 2">
    <name type="scientific">Aphis glycines</name>
    <name type="common">Soybean aphid</name>
    <dbReference type="NCBI Taxonomy" id="307491"/>
    <lineage>
        <taxon>Eukaryota</taxon>
        <taxon>Metazoa</taxon>
        <taxon>Ecdysozoa</taxon>
        <taxon>Arthropoda</taxon>
        <taxon>Hexapoda</taxon>
        <taxon>Insecta</taxon>
        <taxon>Pterygota</taxon>
        <taxon>Neoptera</taxon>
        <taxon>Paraneoptera</taxon>
        <taxon>Hemiptera</taxon>
        <taxon>Sternorrhyncha</taxon>
        <taxon>Aphidomorpha</taxon>
        <taxon>Aphidoidea</taxon>
        <taxon>Aphididae</taxon>
        <taxon>Aphidini</taxon>
        <taxon>Aphis</taxon>
        <taxon>Aphis</taxon>
    </lineage>
</organism>
<evidence type="ECO:0000313" key="1">
    <source>
        <dbReference type="EMBL" id="KAE9525647.1"/>
    </source>
</evidence>
<name>A0A6G0T4C0_APHGL</name>
<dbReference type="AlphaFoldDB" id="A0A6G0T4C0"/>
<gene>
    <name evidence="1" type="ORF">AGLY_014174</name>
</gene>
<protein>
    <submittedName>
        <fullName evidence="1">Uncharacterized protein</fullName>
    </submittedName>
</protein>
<evidence type="ECO:0000313" key="2">
    <source>
        <dbReference type="Proteomes" id="UP000475862"/>
    </source>
</evidence>